<protein>
    <submittedName>
        <fullName evidence="2">Uncharacterized protein</fullName>
    </submittedName>
</protein>
<keyword evidence="1" id="KW-0812">Transmembrane</keyword>
<keyword evidence="1" id="KW-0472">Membrane</keyword>
<keyword evidence="1" id="KW-1133">Transmembrane helix</keyword>
<dbReference type="AlphaFoldDB" id="A0A2G9UQN9"/>
<dbReference type="EMBL" id="KZ345641">
    <property type="protein sequence ID" value="PIO72584.1"/>
    <property type="molecule type" value="Genomic_DNA"/>
</dbReference>
<feature type="non-terminal residue" evidence="2">
    <location>
        <position position="189"/>
    </location>
</feature>
<proteinExistence type="predicted"/>
<name>A0A2G9UQN9_TELCI</name>
<accession>A0A2G9UQN9</accession>
<keyword evidence="3" id="KW-1185">Reference proteome</keyword>
<dbReference type="Proteomes" id="UP000230423">
    <property type="component" value="Unassembled WGS sequence"/>
</dbReference>
<evidence type="ECO:0000313" key="3">
    <source>
        <dbReference type="Proteomes" id="UP000230423"/>
    </source>
</evidence>
<evidence type="ECO:0000256" key="1">
    <source>
        <dbReference type="SAM" id="Phobius"/>
    </source>
</evidence>
<gene>
    <name evidence="2" type="ORF">TELCIR_05488</name>
</gene>
<feature type="transmembrane region" description="Helical" evidence="1">
    <location>
        <begin position="120"/>
        <end position="141"/>
    </location>
</feature>
<reference evidence="2 3" key="1">
    <citation type="submission" date="2015-09" db="EMBL/GenBank/DDBJ databases">
        <title>Draft genome of the parasitic nematode Teladorsagia circumcincta isolate WARC Sus (inbred).</title>
        <authorList>
            <person name="Mitreva M."/>
        </authorList>
    </citation>
    <scope>NUCLEOTIDE SEQUENCE [LARGE SCALE GENOMIC DNA]</scope>
    <source>
        <strain evidence="2 3">S</strain>
    </source>
</reference>
<organism evidence="2 3">
    <name type="scientific">Teladorsagia circumcincta</name>
    <name type="common">Brown stomach worm</name>
    <name type="synonym">Ostertagia circumcincta</name>
    <dbReference type="NCBI Taxonomy" id="45464"/>
    <lineage>
        <taxon>Eukaryota</taxon>
        <taxon>Metazoa</taxon>
        <taxon>Ecdysozoa</taxon>
        <taxon>Nematoda</taxon>
        <taxon>Chromadorea</taxon>
        <taxon>Rhabditida</taxon>
        <taxon>Rhabditina</taxon>
        <taxon>Rhabditomorpha</taxon>
        <taxon>Strongyloidea</taxon>
        <taxon>Trichostrongylidae</taxon>
        <taxon>Teladorsagia</taxon>
    </lineage>
</organism>
<evidence type="ECO:0000313" key="2">
    <source>
        <dbReference type="EMBL" id="PIO72584.1"/>
    </source>
</evidence>
<sequence>MPPIICDKLPPANPMRVVAEIRKKSLGSEEGKWHGGRLVLWVLLDYALHHTRVELIVEGVVKIHLEEKVFETERHYLSMRVAADDANPKIVSKKLEEIANEPGGHETLLIRCITRFYGHWALFVANHAILTIVICTILTLIGTYKVITTPYVAGEFFSKGGSSISVFVLILPKDGGNVLREDVLKEAAE</sequence>